<protein>
    <submittedName>
        <fullName evidence="1">Uncharacterized protein</fullName>
    </submittedName>
</protein>
<dbReference type="VEuPathDB" id="MicrosporidiaDB:CWI38_2024p0010"/>
<evidence type="ECO:0000313" key="2">
    <source>
        <dbReference type="Proteomes" id="UP000292282"/>
    </source>
</evidence>
<comment type="caution">
    <text evidence="1">The sequence shown here is derived from an EMBL/GenBank/DDBJ whole genome shotgun (WGS) entry which is preliminary data.</text>
</comment>
<accession>A0A4Q9LNV6</accession>
<reference evidence="1 2" key="1">
    <citation type="submission" date="2017-12" db="EMBL/GenBank/DDBJ databases">
        <authorList>
            <person name="Pombert J.-F."/>
            <person name="Haag K.L."/>
            <person name="Ebert D."/>
        </authorList>
    </citation>
    <scope>NUCLEOTIDE SEQUENCE [LARGE SCALE GENOMIC DNA]</scope>
    <source>
        <strain evidence="1">IL-G-3</strain>
    </source>
</reference>
<dbReference type="OrthoDB" id="2194526at2759"/>
<dbReference type="Gene3D" id="1.10.10.60">
    <property type="entry name" value="Homeodomain-like"/>
    <property type="match status" value="1"/>
</dbReference>
<evidence type="ECO:0000313" key="1">
    <source>
        <dbReference type="EMBL" id="TBU10098.1"/>
    </source>
</evidence>
<dbReference type="EMBL" id="PITK01002024">
    <property type="protein sequence ID" value="TBU10098.1"/>
    <property type="molecule type" value="Genomic_DNA"/>
</dbReference>
<organism evidence="1 2">
    <name type="scientific">Hamiltosporidium tvaerminnensis</name>
    <dbReference type="NCBI Taxonomy" id="1176355"/>
    <lineage>
        <taxon>Eukaryota</taxon>
        <taxon>Fungi</taxon>
        <taxon>Fungi incertae sedis</taxon>
        <taxon>Microsporidia</taxon>
        <taxon>Dubosqiidae</taxon>
        <taxon>Hamiltosporidium</taxon>
    </lineage>
</organism>
<proteinExistence type="predicted"/>
<dbReference type="Proteomes" id="UP000292282">
    <property type="component" value="Unassembled WGS sequence"/>
</dbReference>
<name>A0A4Q9LNV6_9MICR</name>
<gene>
    <name evidence="1" type="ORF">CWI38_2024p0010</name>
</gene>
<sequence length="112" mass="13333">MYRVRKGQFFEVSYCDRRSNLTLEIKESLQTYVDLECTKTLYELAEWVKSKFNVDVSTSTIDRALREFHYTIKRVTVVPGRRNTLSIIELRTNYATCFRELEVDNDEKTLSF</sequence>
<dbReference type="AlphaFoldDB" id="A0A4Q9LNV6"/>
<keyword evidence="2" id="KW-1185">Reference proteome</keyword>